<evidence type="ECO:0000313" key="3">
    <source>
        <dbReference type="Proteomes" id="UP001470230"/>
    </source>
</evidence>
<feature type="compositionally biased region" description="Polar residues" evidence="1">
    <location>
        <begin position="176"/>
        <end position="192"/>
    </location>
</feature>
<feature type="region of interest" description="Disordered" evidence="1">
    <location>
        <begin position="168"/>
        <end position="192"/>
    </location>
</feature>
<evidence type="ECO:0000313" key="2">
    <source>
        <dbReference type="EMBL" id="KAK8890800.1"/>
    </source>
</evidence>
<reference evidence="2 3" key="1">
    <citation type="submission" date="2024-04" db="EMBL/GenBank/DDBJ databases">
        <title>Tritrichomonas musculus Genome.</title>
        <authorList>
            <person name="Alves-Ferreira E."/>
            <person name="Grigg M."/>
            <person name="Lorenzi H."/>
            <person name="Galac M."/>
        </authorList>
    </citation>
    <scope>NUCLEOTIDE SEQUENCE [LARGE SCALE GENOMIC DNA]</scope>
    <source>
        <strain evidence="2 3">EAF2021</strain>
    </source>
</reference>
<protein>
    <submittedName>
        <fullName evidence="2">Uncharacterized protein</fullName>
    </submittedName>
</protein>
<proteinExistence type="predicted"/>
<sequence length="287" mass="33227">MITHSLSEREKQAIDAILAQAEAEYLQPDTDSIEKIDDQCRSLWPDWDPNSIRNKQEDTDKTSLELDDTFKNLKQPHTQVTFDILSNNKFENTQDSTEQPNDMNMLRKEAKNLMNRINQTVDVEEIPTDTEKTNASSKNQIKKKKRNQFLYNEDDINEAEKEETIIKKKKKGKKNSAYSSTCSTPPDSPEVQQSSIIRPKSKIQAKQVIASTSRQMKVIESENKMLKQRLTEMELSFNESQKEIRSLKEALRKSEAIRAKLTNSSTGKVNESKPLRPRKKLEYVNRF</sequence>
<gene>
    <name evidence="2" type="ORF">M9Y10_027999</name>
</gene>
<comment type="caution">
    <text evidence="2">The sequence shown here is derived from an EMBL/GenBank/DDBJ whole genome shotgun (WGS) entry which is preliminary data.</text>
</comment>
<dbReference type="EMBL" id="JAPFFF010000004">
    <property type="protein sequence ID" value="KAK8890800.1"/>
    <property type="molecule type" value="Genomic_DNA"/>
</dbReference>
<dbReference type="Proteomes" id="UP001470230">
    <property type="component" value="Unassembled WGS sequence"/>
</dbReference>
<feature type="region of interest" description="Disordered" evidence="1">
    <location>
        <begin position="262"/>
        <end position="287"/>
    </location>
</feature>
<evidence type="ECO:0000256" key="1">
    <source>
        <dbReference type="SAM" id="MobiDB-lite"/>
    </source>
</evidence>
<accession>A0ABR2KI39</accession>
<feature type="compositionally biased region" description="Basic and acidic residues" evidence="1">
    <location>
        <begin position="270"/>
        <end position="287"/>
    </location>
</feature>
<name>A0ABR2KI39_9EUKA</name>
<organism evidence="2 3">
    <name type="scientific">Tritrichomonas musculus</name>
    <dbReference type="NCBI Taxonomy" id="1915356"/>
    <lineage>
        <taxon>Eukaryota</taxon>
        <taxon>Metamonada</taxon>
        <taxon>Parabasalia</taxon>
        <taxon>Tritrichomonadida</taxon>
        <taxon>Tritrichomonadidae</taxon>
        <taxon>Tritrichomonas</taxon>
    </lineage>
</organism>
<keyword evidence="3" id="KW-1185">Reference proteome</keyword>